<dbReference type="InterPro" id="IPR003476">
    <property type="entry name" value="Glyco_hydro_42"/>
</dbReference>
<accession>A0ABQ1LN13</accession>
<evidence type="ECO:0000256" key="1">
    <source>
        <dbReference type="ARBA" id="ARBA00001412"/>
    </source>
</evidence>
<dbReference type="Pfam" id="PF02449">
    <property type="entry name" value="Glyco_hydro_42"/>
    <property type="match status" value="1"/>
</dbReference>
<dbReference type="Pfam" id="PF08532">
    <property type="entry name" value="Glyco_hydro_42M"/>
    <property type="match status" value="1"/>
</dbReference>
<keyword evidence="7 8" id="KW-0326">Glycosidase</keyword>
<dbReference type="Gene3D" id="3.20.20.80">
    <property type="entry name" value="Glycosidases"/>
    <property type="match status" value="1"/>
</dbReference>
<dbReference type="RefSeq" id="WP_115783007.1">
    <property type="nucleotide sequence ID" value="NZ_BMHL01000002.1"/>
</dbReference>
<evidence type="ECO:0000259" key="10">
    <source>
        <dbReference type="Pfam" id="PF08532"/>
    </source>
</evidence>
<dbReference type="InterPro" id="IPR013780">
    <property type="entry name" value="Glyco_hydro_b"/>
</dbReference>
<dbReference type="PANTHER" id="PTHR36447:SF2">
    <property type="entry name" value="BETA-GALACTOSIDASE YESZ"/>
    <property type="match status" value="1"/>
</dbReference>
<evidence type="ECO:0000313" key="12">
    <source>
        <dbReference type="EMBL" id="GGC26836.1"/>
    </source>
</evidence>
<evidence type="ECO:0000256" key="4">
    <source>
        <dbReference type="ARBA" id="ARBA00022723"/>
    </source>
</evidence>
<dbReference type="PIRSF" id="PIRSF001084">
    <property type="entry name" value="B-galactosidase"/>
    <property type="match status" value="1"/>
</dbReference>
<proteinExistence type="inferred from homology"/>
<dbReference type="EC" id="3.2.1.23" evidence="3 8"/>
<dbReference type="InterPro" id="IPR029062">
    <property type="entry name" value="Class_I_gatase-like"/>
</dbReference>
<gene>
    <name evidence="12" type="ORF">GCM10011400_11520</name>
</gene>
<keyword evidence="5 8" id="KW-0378">Hydrolase</keyword>
<dbReference type="InterPro" id="IPR017853">
    <property type="entry name" value="GH"/>
</dbReference>
<protein>
    <recommendedName>
        <fullName evidence="3 8">Beta-galactosidase</fullName>
        <shortName evidence="8">Beta-gal</shortName>
        <ecNumber evidence="3 8">3.2.1.23</ecNumber>
    </recommendedName>
</protein>
<evidence type="ECO:0000259" key="11">
    <source>
        <dbReference type="Pfam" id="PF08533"/>
    </source>
</evidence>
<comment type="similarity">
    <text evidence="2 8">Belongs to the glycosyl hydrolase 42 family.</text>
</comment>
<keyword evidence="4" id="KW-0479">Metal-binding</keyword>
<feature type="domain" description="Beta-galactosidase C-terminal" evidence="11">
    <location>
        <begin position="606"/>
        <end position="648"/>
    </location>
</feature>
<feature type="domain" description="Glycoside hydrolase family 42 N-terminal" evidence="9">
    <location>
        <begin position="6"/>
        <end position="391"/>
    </location>
</feature>
<dbReference type="CDD" id="cd03143">
    <property type="entry name" value="A4_beta-galactosidase_middle_domain"/>
    <property type="match status" value="1"/>
</dbReference>
<keyword evidence="6" id="KW-0862">Zinc</keyword>
<evidence type="ECO:0000259" key="9">
    <source>
        <dbReference type="Pfam" id="PF02449"/>
    </source>
</evidence>
<dbReference type="Pfam" id="PF08533">
    <property type="entry name" value="Glyco_hydro_42C"/>
    <property type="match status" value="1"/>
</dbReference>
<dbReference type="Gene3D" id="3.40.50.880">
    <property type="match status" value="1"/>
</dbReference>
<feature type="domain" description="Beta-galactosidase trimerisation" evidence="10">
    <location>
        <begin position="405"/>
        <end position="599"/>
    </location>
</feature>
<dbReference type="Gene3D" id="2.60.40.1180">
    <property type="entry name" value="Golgi alpha-mannosidase II"/>
    <property type="match status" value="1"/>
</dbReference>
<dbReference type="SUPFAM" id="SSF51011">
    <property type="entry name" value="Glycosyl hydrolase domain"/>
    <property type="match status" value="1"/>
</dbReference>
<dbReference type="EMBL" id="BMHL01000002">
    <property type="protein sequence ID" value="GGC26836.1"/>
    <property type="molecule type" value="Genomic_DNA"/>
</dbReference>
<evidence type="ECO:0000256" key="8">
    <source>
        <dbReference type="PIRNR" id="PIRNR001084"/>
    </source>
</evidence>
<dbReference type="PANTHER" id="PTHR36447">
    <property type="entry name" value="BETA-GALACTOSIDASE GANA"/>
    <property type="match status" value="1"/>
</dbReference>
<comment type="catalytic activity">
    <reaction evidence="1 8">
        <text>Hydrolysis of terminal non-reducing beta-D-galactose residues in beta-D-galactosides.</text>
        <dbReference type="EC" id="3.2.1.23"/>
    </reaction>
</comment>
<dbReference type="Proteomes" id="UP000602004">
    <property type="component" value="Unassembled WGS sequence"/>
</dbReference>
<dbReference type="InterPro" id="IPR013738">
    <property type="entry name" value="Beta_galactosidase_Trimer"/>
</dbReference>
<dbReference type="InterPro" id="IPR013739">
    <property type="entry name" value="Beta_galactosidase_C"/>
</dbReference>
<evidence type="ECO:0000256" key="7">
    <source>
        <dbReference type="ARBA" id="ARBA00023295"/>
    </source>
</evidence>
<dbReference type="InterPro" id="IPR013529">
    <property type="entry name" value="Glyco_hydro_42_N"/>
</dbReference>
<evidence type="ECO:0000256" key="2">
    <source>
        <dbReference type="ARBA" id="ARBA00005940"/>
    </source>
</evidence>
<evidence type="ECO:0000256" key="3">
    <source>
        <dbReference type="ARBA" id="ARBA00012756"/>
    </source>
</evidence>
<evidence type="ECO:0000313" key="13">
    <source>
        <dbReference type="Proteomes" id="UP000602004"/>
    </source>
</evidence>
<evidence type="ECO:0000256" key="5">
    <source>
        <dbReference type="ARBA" id="ARBA00022801"/>
    </source>
</evidence>
<organism evidence="12 13">
    <name type="scientific">Paraburkholderia caffeinilytica</name>
    <dbReference type="NCBI Taxonomy" id="1761016"/>
    <lineage>
        <taxon>Bacteria</taxon>
        <taxon>Pseudomonadati</taxon>
        <taxon>Pseudomonadota</taxon>
        <taxon>Betaproteobacteria</taxon>
        <taxon>Burkholderiales</taxon>
        <taxon>Burkholderiaceae</taxon>
        <taxon>Paraburkholderia</taxon>
    </lineage>
</organism>
<evidence type="ECO:0000256" key="6">
    <source>
        <dbReference type="ARBA" id="ARBA00022833"/>
    </source>
</evidence>
<name>A0ABQ1LN13_9BURK</name>
<comment type="caution">
    <text evidence="12">The sequence shown here is derived from an EMBL/GenBank/DDBJ whole genome shotgun (WGS) entry which is preliminary data.</text>
</comment>
<sequence>MRLGVCYYPEQWPRSMWADDAKRMVDLGITHVRIAEFAWSRMEPRAGEFEWGWLDEAVETLASAGLKLVLGTPTASPPKWLIDAYPDVLPVRADGTRWNFGSRRHYDISSEIYRRECVRIVAAMAERYGPHPSIVAWQTDNELGCHETVPSYSSAALTRFQAWLRHRYERVEALNDAWGNVFWSMEYPSFEAIGLPNLTPTDANPIHLLDFRRFMSDEVASFHREQIDVLREHAPEADLLHNFMGFFTTFDHYRFAEDNALDVAAWDSYPIARTESIALPEEQKARYARTAHPDVSAFDHDRYRAIGAGRFWVMEQQAGPVNWAPWNPVPAKGMVRLWAYEAFAHGAELVSYFRWRQCPYAQEQMHSGLNLPNNELSPGGLEVQQAAREIASSEALSGLGAPSRAATAVVFDYETQWMFEIQRHGKTFDYQTLAFDYYEALRELGLDVDIVSSRADLSQYRLVVVPSIAVIDDALVDQIERSSAQWVFGPRSGSKTATFAIPSSLPPGALQRVLPMQVLEVETLRPTLTPALSIGDTQGVALHWREHVRANGETTVDAQFDDSWPAVLTHGNVRYVAGWLSHALHREVLQQAAKDAGIETQLLPDGLRLRRRGDLTFAFNFGPAQVEAPAPANATVVLGQLKLETGDVCAWKTVETSTLKSLSL</sequence>
<dbReference type="SUPFAM" id="SSF52317">
    <property type="entry name" value="Class I glutamine amidotransferase-like"/>
    <property type="match status" value="1"/>
</dbReference>
<keyword evidence="13" id="KW-1185">Reference proteome</keyword>
<reference evidence="13" key="1">
    <citation type="journal article" date="2019" name="Int. J. Syst. Evol. Microbiol.">
        <title>The Global Catalogue of Microorganisms (GCM) 10K type strain sequencing project: providing services to taxonomists for standard genome sequencing and annotation.</title>
        <authorList>
            <consortium name="The Broad Institute Genomics Platform"/>
            <consortium name="The Broad Institute Genome Sequencing Center for Infectious Disease"/>
            <person name="Wu L."/>
            <person name="Ma J."/>
        </authorList>
    </citation>
    <scope>NUCLEOTIDE SEQUENCE [LARGE SCALE GENOMIC DNA]</scope>
    <source>
        <strain evidence="13">CGMCC 1.15103</strain>
    </source>
</reference>
<dbReference type="SUPFAM" id="SSF51445">
    <property type="entry name" value="(Trans)glycosidases"/>
    <property type="match status" value="1"/>
</dbReference>